<protein>
    <recommendedName>
        <fullName evidence="4">CRIB domain-containing protein</fullName>
    </recommendedName>
</protein>
<evidence type="ECO:0000313" key="3">
    <source>
        <dbReference type="Proteomes" id="UP000092666"/>
    </source>
</evidence>
<feature type="region of interest" description="Disordered" evidence="1">
    <location>
        <begin position="629"/>
        <end position="691"/>
    </location>
</feature>
<name>A0A1B9H3A1_9TREE</name>
<feature type="region of interest" description="Disordered" evidence="1">
    <location>
        <begin position="906"/>
        <end position="933"/>
    </location>
</feature>
<dbReference type="Proteomes" id="UP000092666">
    <property type="component" value="Unassembled WGS sequence"/>
</dbReference>
<feature type="region of interest" description="Disordered" evidence="1">
    <location>
        <begin position="406"/>
        <end position="434"/>
    </location>
</feature>
<dbReference type="STRING" id="1296120.A0A1B9H3A1"/>
<feature type="region of interest" description="Disordered" evidence="1">
    <location>
        <begin position="52"/>
        <end position="75"/>
    </location>
</feature>
<feature type="compositionally biased region" description="Polar residues" evidence="1">
    <location>
        <begin position="632"/>
        <end position="649"/>
    </location>
</feature>
<feature type="region of interest" description="Disordered" evidence="1">
    <location>
        <begin position="975"/>
        <end position="1046"/>
    </location>
</feature>
<feature type="compositionally biased region" description="Polar residues" evidence="1">
    <location>
        <begin position="908"/>
        <end position="919"/>
    </location>
</feature>
<dbReference type="EMBL" id="KV700122">
    <property type="protein sequence ID" value="OCF37753.1"/>
    <property type="molecule type" value="Genomic_DNA"/>
</dbReference>
<gene>
    <name evidence="2" type="ORF">I316_00880</name>
</gene>
<organism evidence="2 3">
    <name type="scientific">Kwoniella heveanensis BCC8398</name>
    <dbReference type="NCBI Taxonomy" id="1296120"/>
    <lineage>
        <taxon>Eukaryota</taxon>
        <taxon>Fungi</taxon>
        <taxon>Dikarya</taxon>
        <taxon>Basidiomycota</taxon>
        <taxon>Agaricomycotina</taxon>
        <taxon>Tremellomycetes</taxon>
        <taxon>Tremellales</taxon>
        <taxon>Cryptococcaceae</taxon>
        <taxon>Kwoniella</taxon>
    </lineage>
</organism>
<feature type="region of interest" description="Disordered" evidence="1">
    <location>
        <begin position="139"/>
        <end position="192"/>
    </location>
</feature>
<dbReference type="AlphaFoldDB" id="A0A1B9H3A1"/>
<reference evidence="3" key="2">
    <citation type="submission" date="2013-12" db="EMBL/GenBank/DDBJ databases">
        <title>Evolution of pathogenesis and genome organization in the Tremellales.</title>
        <authorList>
            <person name="Cuomo C."/>
            <person name="Litvintseva A."/>
            <person name="Heitman J."/>
            <person name="Chen Y."/>
            <person name="Sun S."/>
            <person name="Springer D."/>
            <person name="Dromer F."/>
            <person name="Young S."/>
            <person name="Zeng Q."/>
            <person name="Chapman S."/>
            <person name="Gujja S."/>
            <person name="Saif S."/>
            <person name="Birren B."/>
        </authorList>
    </citation>
    <scope>NUCLEOTIDE SEQUENCE [LARGE SCALE GENOMIC DNA]</scope>
    <source>
        <strain evidence="3">BCC8398</strain>
    </source>
</reference>
<dbReference type="OrthoDB" id="2564920at2759"/>
<feature type="compositionally biased region" description="Polar residues" evidence="1">
    <location>
        <begin position="875"/>
        <end position="885"/>
    </location>
</feature>
<feature type="compositionally biased region" description="Low complexity" evidence="1">
    <location>
        <begin position="8"/>
        <end position="30"/>
    </location>
</feature>
<feature type="compositionally biased region" description="Pro residues" evidence="1">
    <location>
        <begin position="653"/>
        <end position="670"/>
    </location>
</feature>
<accession>A0A1B9H3A1</accession>
<feature type="region of interest" description="Disordered" evidence="1">
    <location>
        <begin position="1"/>
        <end position="39"/>
    </location>
</feature>
<feature type="compositionally biased region" description="Polar residues" evidence="1">
    <location>
        <begin position="170"/>
        <end position="188"/>
    </location>
</feature>
<proteinExistence type="predicted"/>
<keyword evidence="3" id="KW-1185">Reference proteome</keyword>
<evidence type="ECO:0000256" key="1">
    <source>
        <dbReference type="SAM" id="MobiDB-lite"/>
    </source>
</evidence>
<feature type="compositionally biased region" description="Polar residues" evidence="1">
    <location>
        <begin position="976"/>
        <end position="985"/>
    </location>
</feature>
<feature type="region of interest" description="Disordered" evidence="1">
    <location>
        <begin position="217"/>
        <end position="240"/>
    </location>
</feature>
<evidence type="ECO:0000313" key="2">
    <source>
        <dbReference type="EMBL" id="OCF37753.1"/>
    </source>
</evidence>
<feature type="compositionally biased region" description="Polar residues" evidence="1">
    <location>
        <begin position="407"/>
        <end position="417"/>
    </location>
</feature>
<evidence type="ECO:0008006" key="4">
    <source>
        <dbReference type="Google" id="ProtNLM"/>
    </source>
</evidence>
<sequence length="1046" mass="111545">MAPRPPTSRSHSANSALSSSMTKGLPALPTGGLGLDFSGLSKEDEEFRLSINTTSKPSPTQFSPLRGSPFSASLPPKLPIRSPSIISSSPSTPTTGSAYRFPYINPNHSTSTVLTNGNHPNPNQSTSTLTPVAIAASPSVSMTTPTPKKKIAFSKTSTSADSTRSDDMNSRSSSYQNLNTSTSINRSAVNGLGRKRSSGQLLMGIGKGLNRVGSVMRRNTAEGSERADPRRNIKNDGRDEANVNGVLGGTATTWKKGRRRRKGSQLADENWEQVDRFEFDEGDAGIGRPFNVGHDLHVSPDLGDLPPNWLESLKAQGLTESDLLLISAARKKQHEAPRIPLHHPSLSVSRSDQSHSHIDSDGSGEGLRRPPRAPLSAPAPMTQFVGMPFQPESPFLKTAIPLVDGGASTSRASTDTGDNPAKAASGMGLRPPGSRGLLMRKFSFERSVRPAVLRARTKDVFDSKPIDSGSASDMKLRSAPHGQKNKIDSYPYAVSASGHSDSLSHVTSSGDVSDQIRGKGVFTAGEESSEVVEIVAKENDARTATRKNKRFSDQLKGFRESTFGLEEVDEDWGSSIISAAWTGTNASSSSSSQGLLPGSATSSRPPVLERVKERDFRATTSYLISDRIPLPSTISHPTEAKSSAPLQRASTPPAQPYSPPISPRSPPPPARSRRSIPSTSTPQNIEPNTPMAAAPREFSESFGVHFSVSKSSTSIASEVITPCTSVEQGVEICDSERLEAESDFDTSGYQASDQSHHFDYLARLRPDIDQQEQLAHNKGKGKAAEQDVSPDNSAEFELQNTTFGAIKRPVLGDAIQPHDSTLPALPHLPRRYHSNPRVSLPASAGQSSALPSRCVTPTETASAAVTGRCHHERSGSGNHPATEQLTPPRDMSFQVHEVSTPYRLKPQASYSTFDSTPFRPSTEGEDPLDGLDKAITPDERASIALSILSSRTSTSMHSLHELSQATVRVAYKMPGRSTSDTSVPTRKSLRATGSGGGGGSGEMEESASSECSGFSIAGGYGSEETGEEARDAMDALGEAARRLRGT</sequence>
<feature type="region of interest" description="Disordered" evidence="1">
    <location>
        <begin position="334"/>
        <end position="382"/>
    </location>
</feature>
<feature type="region of interest" description="Disordered" evidence="1">
    <location>
        <begin position="584"/>
        <end position="613"/>
    </location>
</feature>
<feature type="compositionally biased region" description="Basic and acidic residues" evidence="1">
    <location>
        <begin position="219"/>
        <end position="240"/>
    </location>
</feature>
<feature type="region of interest" description="Disordered" evidence="1">
    <location>
        <begin position="865"/>
        <end position="887"/>
    </location>
</feature>
<feature type="compositionally biased region" description="Polar residues" evidence="1">
    <location>
        <begin position="52"/>
        <end position="63"/>
    </location>
</feature>
<feature type="region of interest" description="Disordered" evidence="1">
    <location>
        <begin position="463"/>
        <end position="487"/>
    </location>
</feature>
<reference evidence="2 3" key="1">
    <citation type="submission" date="2013-07" db="EMBL/GenBank/DDBJ databases">
        <title>The Genome Sequence of Cryptococcus heveanensis BCC8398.</title>
        <authorList>
            <consortium name="The Broad Institute Genome Sequencing Platform"/>
            <person name="Cuomo C."/>
            <person name="Litvintseva A."/>
            <person name="Chen Y."/>
            <person name="Heitman J."/>
            <person name="Sun S."/>
            <person name="Springer D."/>
            <person name="Dromer F."/>
            <person name="Young S.K."/>
            <person name="Zeng Q."/>
            <person name="Gargeya S."/>
            <person name="Fitzgerald M."/>
            <person name="Abouelleil A."/>
            <person name="Alvarado L."/>
            <person name="Berlin A.M."/>
            <person name="Chapman S.B."/>
            <person name="Dewar J."/>
            <person name="Goldberg J."/>
            <person name="Griggs A."/>
            <person name="Gujja S."/>
            <person name="Hansen M."/>
            <person name="Howarth C."/>
            <person name="Imamovic A."/>
            <person name="Larimer J."/>
            <person name="McCowan C."/>
            <person name="Murphy C."/>
            <person name="Pearson M."/>
            <person name="Priest M."/>
            <person name="Roberts A."/>
            <person name="Saif S."/>
            <person name="Shea T."/>
            <person name="Sykes S."/>
            <person name="Wortman J."/>
            <person name="Nusbaum C."/>
            <person name="Birren B."/>
        </authorList>
    </citation>
    <scope>NUCLEOTIDE SEQUENCE [LARGE SCALE GENOMIC DNA]</scope>
    <source>
        <strain evidence="2 3">BCC8398</strain>
    </source>
</reference>